<name>A0A2C6MJB2_9FIRM</name>
<evidence type="ECO:0008006" key="3">
    <source>
        <dbReference type="Google" id="ProtNLM"/>
    </source>
</evidence>
<dbReference type="EMBL" id="AWQQ01000002">
    <property type="protein sequence ID" value="PHJ39952.1"/>
    <property type="molecule type" value="Genomic_DNA"/>
</dbReference>
<dbReference type="Proteomes" id="UP000222564">
    <property type="component" value="Unassembled WGS sequence"/>
</dbReference>
<dbReference type="InterPro" id="IPR007438">
    <property type="entry name" value="DUF488"/>
</dbReference>
<organism evidence="1 2">
    <name type="scientific">Desulforamulus profundi</name>
    <dbReference type="NCBI Taxonomy" id="1383067"/>
    <lineage>
        <taxon>Bacteria</taxon>
        <taxon>Bacillati</taxon>
        <taxon>Bacillota</taxon>
        <taxon>Clostridia</taxon>
        <taxon>Eubacteriales</taxon>
        <taxon>Peptococcaceae</taxon>
        <taxon>Desulforamulus</taxon>
    </lineage>
</organism>
<reference evidence="1 2" key="1">
    <citation type="submission" date="2013-09" db="EMBL/GenBank/DDBJ databases">
        <title>Biodegradation of hydrocarbons in the deep terrestrial subsurface : characterization of a microbial consortium composed of two Desulfotomaculum species originating from a deep geological formation.</title>
        <authorList>
            <person name="Aullo T."/>
            <person name="Berlendis S."/>
            <person name="Lascourreges J.-F."/>
            <person name="Dessort D."/>
            <person name="Saint-Laurent S."/>
            <person name="Schraauwers B."/>
            <person name="Mas J."/>
            <person name="Magot M."/>
            <person name="Ranchou-Peyruse A."/>
        </authorList>
    </citation>
    <scope>NUCLEOTIDE SEQUENCE [LARGE SCALE GENOMIC DNA]</scope>
    <source>
        <strain evidence="1 2">Bs107</strain>
    </source>
</reference>
<protein>
    <recommendedName>
        <fullName evidence="3">DUF488 domain-containing protein</fullName>
    </recommendedName>
</protein>
<comment type="caution">
    <text evidence="1">The sequence shown here is derived from an EMBL/GenBank/DDBJ whole genome shotgun (WGS) entry which is preliminary data.</text>
</comment>
<keyword evidence="2" id="KW-1185">Reference proteome</keyword>
<dbReference type="RefSeq" id="WP_099081823.1">
    <property type="nucleotide sequence ID" value="NZ_AWQQ01000002.1"/>
</dbReference>
<dbReference type="PANTHER" id="PTHR39337">
    <property type="entry name" value="BLR5642 PROTEIN"/>
    <property type="match status" value="1"/>
</dbReference>
<sequence>MTSLFTIGYEGIGVEDFIETLKQHGITLVIDVREKPLSRKKGFSKNSLSSILNINNIKYIHMGTLGSPSSIRDELHETNNYPLFFRKYLSHLIGQSGTIKALISKANSQKGTCLLCFEKDPLKCHRNVITDYLQAMYPDEVKVEHL</sequence>
<evidence type="ECO:0000313" key="1">
    <source>
        <dbReference type="EMBL" id="PHJ39952.1"/>
    </source>
</evidence>
<dbReference type="PANTHER" id="PTHR39337:SF1">
    <property type="entry name" value="BLR5642 PROTEIN"/>
    <property type="match status" value="1"/>
</dbReference>
<dbReference type="InterPro" id="IPR014519">
    <property type="entry name" value="UCP024492"/>
</dbReference>
<accession>A0A2C6MJB2</accession>
<dbReference type="AlphaFoldDB" id="A0A2C6MJB2"/>
<dbReference type="Pfam" id="PF04343">
    <property type="entry name" value="DUF488"/>
    <property type="match status" value="1"/>
</dbReference>
<dbReference type="OrthoDB" id="9789109at2"/>
<gene>
    <name evidence="1" type="ORF">P378_00080</name>
</gene>
<evidence type="ECO:0000313" key="2">
    <source>
        <dbReference type="Proteomes" id="UP000222564"/>
    </source>
</evidence>
<dbReference type="PIRSF" id="PIRSF024492">
    <property type="entry name" value="UCP024492"/>
    <property type="match status" value="1"/>
</dbReference>
<proteinExistence type="predicted"/>